<keyword evidence="2" id="KW-0479">Metal-binding</keyword>
<gene>
    <name evidence="6" type="ORF">A8708_12820</name>
</gene>
<keyword evidence="7" id="KW-1185">Reference proteome</keyword>
<evidence type="ECO:0008006" key="8">
    <source>
        <dbReference type="Google" id="ProtNLM"/>
    </source>
</evidence>
<keyword evidence="5" id="KW-0411">Iron-sulfur</keyword>
<evidence type="ECO:0000313" key="7">
    <source>
        <dbReference type="Proteomes" id="UP000078454"/>
    </source>
</evidence>
<organism evidence="6 7">
    <name type="scientific">Paenibacillus oryzisoli</name>
    <dbReference type="NCBI Taxonomy" id="1850517"/>
    <lineage>
        <taxon>Bacteria</taxon>
        <taxon>Bacillati</taxon>
        <taxon>Bacillota</taxon>
        <taxon>Bacilli</taxon>
        <taxon>Bacillales</taxon>
        <taxon>Paenibacillaceae</taxon>
        <taxon>Paenibacillus</taxon>
    </lineage>
</organism>
<dbReference type="EMBL" id="LYPB01000090">
    <property type="protein sequence ID" value="OAS14280.1"/>
    <property type="molecule type" value="Genomic_DNA"/>
</dbReference>
<dbReference type="PANTHER" id="PTHR43498:SF1">
    <property type="entry name" value="COB--COM HETERODISULFIDE REDUCTASE IRON-SULFUR SUBUNIT A"/>
    <property type="match status" value="1"/>
</dbReference>
<evidence type="ECO:0000256" key="1">
    <source>
        <dbReference type="ARBA" id="ARBA00022485"/>
    </source>
</evidence>
<dbReference type="SUPFAM" id="SSF51905">
    <property type="entry name" value="FAD/NAD(P)-binding domain"/>
    <property type="match status" value="1"/>
</dbReference>
<proteinExistence type="predicted"/>
<dbReference type="InterPro" id="IPR039650">
    <property type="entry name" value="HdrA-like"/>
</dbReference>
<dbReference type="GO" id="GO:0046872">
    <property type="term" value="F:metal ion binding"/>
    <property type="evidence" value="ECO:0007669"/>
    <property type="project" value="UniProtKB-KW"/>
</dbReference>
<dbReference type="GO" id="GO:0016491">
    <property type="term" value="F:oxidoreductase activity"/>
    <property type="evidence" value="ECO:0007669"/>
    <property type="project" value="UniProtKB-KW"/>
</dbReference>
<dbReference type="Proteomes" id="UP000078454">
    <property type="component" value="Unassembled WGS sequence"/>
</dbReference>
<protein>
    <recommendedName>
        <fullName evidence="8">Pyridine nucleotide-disulfide oxidoreductase</fullName>
    </recommendedName>
</protein>
<keyword evidence="3" id="KW-0560">Oxidoreductase</keyword>
<evidence type="ECO:0000256" key="4">
    <source>
        <dbReference type="ARBA" id="ARBA00023004"/>
    </source>
</evidence>
<keyword evidence="4" id="KW-0408">Iron</keyword>
<keyword evidence="1" id="KW-0004">4Fe-4S</keyword>
<sequence length="768" mass="86285">MKSIQQAFDVVVCGGGLAGFCAAVASARQGAKTCLIQDRPVFGGNSSSEIRVTPYGAAAFHAYGRETGIISELLIEERALNHEKIRENGWTNSVWDMVMYDKAVKTPNLSFHLNTSVNSAKVTDGKLMSIRALIANAETELEIKGDVFIDCTGDGVIADMAGCEWRWGSEGRDEFNEPHAPLVASSDTMGNSIHFRAKDMGRPVPFKAPDWAIQHEDADYFYKQGRTFYDTESGYWWIEIGVPYNTVYDNEQIRHELTRHTLGIWDWMKNRDPLLKEQTANLALDWIGQVPGKRERRRIMGRYFMTEHDIQKRTVFEDEIAYGGWFVDLHTPGGLLAPTAEPASAEGYNETSEYAQKSYCGPYGIPFRIMVSKDISNLMMAGRNVSVTHAALGTVRVMSTTALMGQAAGTGAAYALRNQVNLSDMSGEHIVHVQQTLLRDGCFLPNYKNEDAEDLAKQATASASSTATIHGVGPESRDFTFGFRSRAEQEARKHKAEPLTFKREQWIAIENGRIDNIAVCLSNNSDHPQHLSAKIILVDHIWDYRTDTGVVYAETTLTVPVGQRIWVEWPLNWHDPAIGSRYIQLQLGVNPSVEWHSANHILPGHISAFDMGSGKMSRYLNDGGTLSYRITPAQQSYGADNVISGVTRPHQFTNMWMSDPAQPLPQYVQLQWTDSQSIREIHATFPGHLLQEYHRYEPFYRDPQCPKYYTIEAYIQEQWVAIVKVEGNYQRLVKHTLDQPIQSDRIRLTVTATNGDSSAAVYEIRCYG</sequence>
<name>A0A197ZZA8_9BACL</name>
<accession>A0A197ZZA8</accession>
<comment type="caution">
    <text evidence="6">The sequence shown here is derived from an EMBL/GenBank/DDBJ whole genome shotgun (WGS) entry which is preliminary data.</text>
</comment>
<evidence type="ECO:0000256" key="2">
    <source>
        <dbReference type="ARBA" id="ARBA00022723"/>
    </source>
</evidence>
<dbReference type="Pfam" id="PF12831">
    <property type="entry name" value="FAD_oxidored"/>
    <property type="match status" value="1"/>
</dbReference>
<dbReference type="AlphaFoldDB" id="A0A197ZZA8"/>
<dbReference type="GO" id="GO:0051539">
    <property type="term" value="F:4 iron, 4 sulfur cluster binding"/>
    <property type="evidence" value="ECO:0007669"/>
    <property type="project" value="UniProtKB-KW"/>
</dbReference>
<dbReference type="PANTHER" id="PTHR43498">
    <property type="entry name" value="FERREDOXIN:COB-COM HETERODISULFIDE REDUCTASE SUBUNIT A"/>
    <property type="match status" value="1"/>
</dbReference>
<dbReference type="Gene3D" id="3.50.50.60">
    <property type="entry name" value="FAD/NAD(P)-binding domain"/>
    <property type="match status" value="1"/>
</dbReference>
<dbReference type="STRING" id="1850517.A8708_12820"/>
<dbReference type="InterPro" id="IPR036188">
    <property type="entry name" value="FAD/NAD-bd_sf"/>
</dbReference>
<dbReference type="OrthoDB" id="9780658at2"/>
<evidence type="ECO:0000313" key="6">
    <source>
        <dbReference type="EMBL" id="OAS14280.1"/>
    </source>
</evidence>
<evidence type="ECO:0000256" key="5">
    <source>
        <dbReference type="ARBA" id="ARBA00023014"/>
    </source>
</evidence>
<dbReference type="RefSeq" id="WP_068669753.1">
    <property type="nucleotide sequence ID" value="NZ_LYPB01000090.1"/>
</dbReference>
<reference evidence="6 7" key="1">
    <citation type="submission" date="2016-05" db="EMBL/GenBank/DDBJ databases">
        <title>Paenibacillus sp. 1ZS3-15 nov., isolated from the rhizosphere soil.</title>
        <authorList>
            <person name="Zhang X.X."/>
            <person name="Zhang J."/>
        </authorList>
    </citation>
    <scope>NUCLEOTIDE SEQUENCE [LARGE SCALE GENOMIC DNA]</scope>
    <source>
        <strain evidence="6 7">1ZS3-15</strain>
    </source>
</reference>
<dbReference type="Gene3D" id="2.60.120.260">
    <property type="entry name" value="Galactose-binding domain-like"/>
    <property type="match status" value="1"/>
</dbReference>
<evidence type="ECO:0000256" key="3">
    <source>
        <dbReference type="ARBA" id="ARBA00023002"/>
    </source>
</evidence>